<name>A0A210PVM8_MIZYE</name>
<evidence type="ECO:0000313" key="3">
    <source>
        <dbReference type="Proteomes" id="UP000242188"/>
    </source>
</evidence>
<dbReference type="AlphaFoldDB" id="A0A210PVM8"/>
<reference evidence="2 3" key="1">
    <citation type="journal article" date="2017" name="Nat. Ecol. Evol.">
        <title>Scallop genome provides insights into evolution of bilaterian karyotype and development.</title>
        <authorList>
            <person name="Wang S."/>
            <person name="Zhang J."/>
            <person name="Jiao W."/>
            <person name="Li J."/>
            <person name="Xun X."/>
            <person name="Sun Y."/>
            <person name="Guo X."/>
            <person name="Huan P."/>
            <person name="Dong B."/>
            <person name="Zhang L."/>
            <person name="Hu X."/>
            <person name="Sun X."/>
            <person name="Wang J."/>
            <person name="Zhao C."/>
            <person name="Wang Y."/>
            <person name="Wang D."/>
            <person name="Huang X."/>
            <person name="Wang R."/>
            <person name="Lv J."/>
            <person name="Li Y."/>
            <person name="Zhang Z."/>
            <person name="Liu B."/>
            <person name="Lu W."/>
            <person name="Hui Y."/>
            <person name="Liang J."/>
            <person name="Zhou Z."/>
            <person name="Hou R."/>
            <person name="Li X."/>
            <person name="Liu Y."/>
            <person name="Li H."/>
            <person name="Ning X."/>
            <person name="Lin Y."/>
            <person name="Zhao L."/>
            <person name="Xing Q."/>
            <person name="Dou J."/>
            <person name="Li Y."/>
            <person name="Mao J."/>
            <person name="Guo H."/>
            <person name="Dou H."/>
            <person name="Li T."/>
            <person name="Mu C."/>
            <person name="Jiang W."/>
            <person name="Fu Q."/>
            <person name="Fu X."/>
            <person name="Miao Y."/>
            <person name="Liu J."/>
            <person name="Yu Q."/>
            <person name="Li R."/>
            <person name="Liao H."/>
            <person name="Li X."/>
            <person name="Kong Y."/>
            <person name="Jiang Z."/>
            <person name="Chourrout D."/>
            <person name="Li R."/>
            <person name="Bao Z."/>
        </authorList>
    </citation>
    <scope>NUCLEOTIDE SEQUENCE [LARGE SCALE GENOMIC DNA]</scope>
    <source>
        <strain evidence="2 3">PY_sf001</strain>
    </source>
</reference>
<dbReference type="Proteomes" id="UP000242188">
    <property type="component" value="Unassembled WGS sequence"/>
</dbReference>
<gene>
    <name evidence="2" type="ORF">KP79_PYT19051</name>
</gene>
<organism evidence="2 3">
    <name type="scientific">Mizuhopecten yessoensis</name>
    <name type="common">Japanese scallop</name>
    <name type="synonym">Patinopecten yessoensis</name>
    <dbReference type="NCBI Taxonomy" id="6573"/>
    <lineage>
        <taxon>Eukaryota</taxon>
        <taxon>Metazoa</taxon>
        <taxon>Spiralia</taxon>
        <taxon>Lophotrochozoa</taxon>
        <taxon>Mollusca</taxon>
        <taxon>Bivalvia</taxon>
        <taxon>Autobranchia</taxon>
        <taxon>Pteriomorphia</taxon>
        <taxon>Pectinida</taxon>
        <taxon>Pectinoidea</taxon>
        <taxon>Pectinidae</taxon>
        <taxon>Mizuhopecten</taxon>
    </lineage>
</organism>
<evidence type="ECO:0000313" key="2">
    <source>
        <dbReference type="EMBL" id="OWF40512.1"/>
    </source>
</evidence>
<sequence>MSKLQILIVVFLVCSFLAVTIAQSDGLAAMFLMMQNNRNQPYGTRRSPLSGLMQWLMLENLDYI</sequence>
<feature type="chain" id="PRO_5013052577" evidence="1">
    <location>
        <begin position="23"/>
        <end position="64"/>
    </location>
</feature>
<evidence type="ECO:0000256" key="1">
    <source>
        <dbReference type="SAM" id="SignalP"/>
    </source>
</evidence>
<accession>A0A210PVM8</accession>
<protein>
    <submittedName>
        <fullName evidence="2">Uncharacterized protein</fullName>
    </submittedName>
</protein>
<feature type="signal peptide" evidence="1">
    <location>
        <begin position="1"/>
        <end position="22"/>
    </location>
</feature>
<keyword evidence="3" id="KW-1185">Reference proteome</keyword>
<keyword evidence="1" id="KW-0732">Signal</keyword>
<comment type="caution">
    <text evidence="2">The sequence shown here is derived from an EMBL/GenBank/DDBJ whole genome shotgun (WGS) entry which is preliminary data.</text>
</comment>
<dbReference type="EMBL" id="NEDP02005461">
    <property type="protein sequence ID" value="OWF40512.1"/>
    <property type="molecule type" value="Genomic_DNA"/>
</dbReference>
<proteinExistence type="predicted"/>